<feature type="domain" description="SCP" evidence="8">
    <location>
        <begin position="17"/>
        <end position="152"/>
    </location>
</feature>
<proteinExistence type="predicted"/>
<evidence type="ECO:0000256" key="5">
    <source>
        <dbReference type="ARBA" id="ARBA00022989"/>
    </source>
</evidence>
<dbReference type="Pfam" id="PF04103">
    <property type="entry name" value="CD20"/>
    <property type="match status" value="1"/>
</dbReference>
<protein>
    <recommendedName>
        <fullName evidence="7">Transmembrane protein 196</fullName>
    </recommendedName>
</protein>
<gene>
    <name evidence="9" type="ORF">CGI_10024805</name>
</gene>
<keyword evidence="6" id="KW-0472">Membrane</keyword>
<keyword evidence="3" id="KW-0963">Cytoplasm</keyword>
<evidence type="ECO:0000259" key="8">
    <source>
        <dbReference type="SMART" id="SM00198"/>
    </source>
</evidence>
<evidence type="ECO:0000256" key="1">
    <source>
        <dbReference type="ARBA" id="ARBA00004141"/>
    </source>
</evidence>
<dbReference type="SUPFAM" id="SSF55797">
    <property type="entry name" value="PR-1-like"/>
    <property type="match status" value="1"/>
</dbReference>
<dbReference type="PANTHER" id="PTHR28681">
    <property type="entry name" value="TRANSMEMBRANE PROTEIN 196"/>
    <property type="match status" value="1"/>
</dbReference>
<dbReference type="InterPro" id="IPR035940">
    <property type="entry name" value="CAP_sf"/>
</dbReference>
<keyword evidence="5" id="KW-1133">Transmembrane helix</keyword>
<dbReference type="AlphaFoldDB" id="K1R988"/>
<evidence type="ECO:0000256" key="6">
    <source>
        <dbReference type="ARBA" id="ARBA00023136"/>
    </source>
</evidence>
<dbReference type="InterPro" id="IPR037661">
    <property type="entry name" value="TMEM196"/>
</dbReference>
<accession>K1R988</accession>
<dbReference type="InterPro" id="IPR007237">
    <property type="entry name" value="CD20-like"/>
</dbReference>
<evidence type="ECO:0000256" key="7">
    <source>
        <dbReference type="ARBA" id="ARBA00044525"/>
    </source>
</evidence>
<organism evidence="9">
    <name type="scientific">Magallana gigas</name>
    <name type="common">Pacific oyster</name>
    <name type="synonym">Crassostrea gigas</name>
    <dbReference type="NCBI Taxonomy" id="29159"/>
    <lineage>
        <taxon>Eukaryota</taxon>
        <taxon>Metazoa</taxon>
        <taxon>Spiralia</taxon>
        <taxon>Lophotrochozoa</taxon>
        <taxon>Mollusca</taxon>
        <taxon>Bivalvia</taxon>
        <taxon>Autobranchia</taxon>
        <taxon>Pteriomorphia</taxon>
        <taxon>Ostreida</taxon>
        <taxon>Ostreoidea</taxon>
        <taxon>Ostreidae</taxon>
        <taxon>Magallana</taxon>
    </lineage>
</organism>
<sequence>MSSLWVVLLVTVSLSYHVSSDFVKRLSPELQMIAQAHAERCENKTNPNLSTLSKTFKDVGENIHFTTIENSLSPISLFHLTTDYNMIKDQGVVNAWSKVFSYHYSSNTCIDVGYCEKFKQVVRAETEFIGCGQAMCGSNVFTVCNYAPRLLPWTLIPVISHLLVAMVRWDLILVFCASGCHIFLGVFSVCLGVILSIQAEVWLAHSVSPIWSGGIFFITGLVGILCAKRKTSYVIMCFIAIAAVSMVTTFVSFQLLRVGLQNHATDGSTFQKEVKDPLIIIAMGTAGVECLICILSILLSCRVAKIAKEEMCQQREGMFHIKDNGSPFTFTNIQDNFSSLEESGIDLSTEDPGVGELDHPSVLCTGRGQHYQSYDSSATTYMDSGGSSPASIPVIKINTPELENSNSGCDSNNGVDGSNIYLEIKQ</sequence>
<dbReference type="InParanoid" id="K1R988"/>
<dbReference type="GO" id="GO:0016020">
    <property type="term" value="C:membrane"/>
    <property type="evidence" value="ECO:0007669"/>
    <property type="project" value="UniProtKB-SubCell"/>
</dbReference>
<dbReference type="SMART" id="SM00198">
    <property type="entry name" value="SCP"/>
    <property type="match status" value="1"/>
</dbReference>
<dbReference type="GO" id="GO:0005737">
    <property type="term" value="C:cytoplasm"/>
    <property type="evidence" value="ECO:0007669"/>
    <property type="project" value="UniProtKB-SubCell"/>
</dbReference>
<dbReference type="InterPro" id="IPR014044">
    <property type="entry name" value="CAP_dom"/>
</dbReference>
<dbReference type="PANTHER" id="PTHR28681:SF1">
    <property type="entry name" value="TRANSMEMBRANE PROTEIN 196"/>
    <property type="match status" value="1"/>
</dbReference>
<evidence type="ECO:0000313" key="9">
    <source>
        <dbReference type="EMBL" id="EKC42348.1"/>
    </source>
</evidence>
<evidence type="ECO:0000256" key="3">
    <source>
        <dbReference type="ARBA" id="ARBA00022490"/>
    </source>
</evidence>
<evidence type="ECO:0000256" key="2">
    <source>
        <dbReference type="ARBA" id="ARBA00004496"/>
    </source>
</evidence>
<name>K1R988_MAGGI</name>
<dbReference type="Gene3D" id="3.40.33.10">
    <property type="entry name" value="CAP"/>
    <property type="match status" value="1"/>
</dbReference>
<reference evidence="9" key="1">
    <citation type="journal article" date="2012" name="Nature">
        <title>The oyster genome reveals stress adaptation and complexity of shell formation.</title>
        <authorList>
            <person name="Zhang G."/>
            <person name="Fang X."/>
            <person name="Guo X."/>
            <person name="Li L."/>
            <person name="Luo R."/>
            <person name="Xu F."/>
            <person name="Yang P."/>
            <person name="Zhang L."/>
            <person name="Wang X."/>
            <person name="Qi H."/>
            <person name="Xiong Z."/>
            <person name="Que H."/>
            <person name="Xie Y."/>
            <person name="Holland P.W."/>
            <person name="Paps J."/>
            <person name="Zhu Y."/>
            <person name="Wu F."/>
            <person name="Chen Y."/>
            <person name="Wang J."/>
            <person name="Peng C."/>
            <person name="Meng J."/>
            <person name="Yang L."/>
            <person name="Liu J."/>
            <person name="Wen B."/>
            <person name="Zhang N."/>
            <person name="Huang Z."/>
            <person name="Zhu Q."/>
            <person name="Feng Y."/>
            <person name="Mount A."/>
            <person name="Hedgecock D."/>
            <person name="Xu Z."/>
            <person name="Liu Y."/>
            <person name="Domazet-Loso T."/>
            <person name="Du Y."/>
            <person name="Sun X."/>
            <person name="Zhang S."/>
            <person name="Liu B."/>
            <person name="Cheng P."/>
            <person name="Jiang X."/>
            <person name="Li J."/>
            <person name="Fan D."/>
            <person name="Wang W."/>
            <person name="Fu W."/>
            <person name="Wang T."/>
            <person name="Wang B."/>
            <person name="Zhang J."/>
            <person name="Peng Z."/>
            <person name="Li Y."/>
            <person name="Li N."/>
            <person name="Wang J."/>
            <person name="Chen M."/>
            <person name="He Y."/>
            <person name="Tan F."/>
            <person name="Song X."/>
            <person name="Zheng Q."/>
            <person name="Huang R."/>
            <person name="Yang H."/>
            <person name="Du X."/>
            <person name="Chen L."/>
            <person name="Yang M."/>
            <person name="Gaffney P.M."/>
            <person name="Wang S."/>
            <person name="Luo L."/>
            <person name="She Z."/>
            <person name="Ming Y."/>
            <person name="Huang W."/>
            <person name="Zhang S."/>
            <person name="Huang B."/>
            <person name="Zhang Y."/>
            <person name="Qu T."/>
            <person name="Ni P."/>
            <person name="Miao G."/>
            <person name="Wang J."/>
            <person name="Wang Q."/>
            <person name="Steinberg C.E."/>
            <person name="Wang H."/>
            <person name="Li N."/>
            <person name="Qian L."/>
            <person name="Zhang G."/>
            <person name="Li Y."/>
            <person name="Yang H."/>
            <person name="Liu X."/>
            <person name="Wang J."/>
            <person name="Yin Y."/>
            <person name="Wang J."/>
        </authorList>
    </citation>
    <scope>NUCLEOTIDE SEQUENCE [LARGE SCALE GENOMIC DNA]</scope>
    <source>
        <strain evidence="9">05x7-T-G4-1.051#20</strain>
    </source>
</reference>
<dbReference type="HOGENOM" id="CLU_644446_0_0_1"/>
<dbReference type="Pfam" id="PF00188">
    <property type="entry name" value="CAP"/>
    <property type="match status" value="1"/>
</dbReference>
<evidence type="ECO:0000256" key="4">
    <source>
        <dbReference type="ARBA" id="ARBA00022692"/>
    </source>
</evidence>
<keyword evidence="4" id="KW-0812">Transmembrane</keyword>
<comment type="subcellular location">
    <subcellularLocation>
        <location evidence="2">Cytoplasm</location>
    </subcellularLocation>
    <subcellularLocation>
        <location evidence="1">Membrane</location>
        <topology evidence="1">Multi-pass membrane protein</topology>
    </subcellularLocation>
</comment>
<dbReference type="EMBL" id="JH816160">
    <property type="protein sequence ID" value="EKC42348.1"/>
    <property type="molecule type" value="Genomic_DNA"/>
</dbReference>